<dbReference type="PANTHER" id="PTHR46033">
    <property type="entry name" value="PROTEIN MAIN-LIKE 2"/>
    <property type="match status" value="1"/>
</dbReference>
<proteinExistence type="predicted"/>
<organism evidence="2 3">
    <name type="scientific">Citrus x changshan-huyou</name>
    <dbReference type="NCBI Taxonomy" id="2935761"/>
    <lineage>
        <taxon>Eukaryota</taxon>
        <taxon>Viridiplantae</taxon>
        <taxon>Streptophyta</taxon>
        <taxon>Embryophyta</taxon>
        <taxon>Tracheophyta</taxon>
        <taxon>Spermatophyta</taxon>
        <taxon>Magnoliopsida</taxon>
        <taxon>eudicotyledons</taxon>
        <taxon>Gunneridae</taxon>
        <taxon>Pentapetalae</taxon>
        <taxon>rosids</taxon>
        <taxon>malvids</taxon>
        <taxon>Sapindales</taxon>
        <taxon>Rutaceae</taxon>
        <taxon>Aurantioideae</taxon>
        <taxon>Citrus</taxon>
    </lineage>
</organism>
<dbReference type="PANTHER" id="PTHR46033:SF1">
    <property type="entry name" value="PROTEIN MAIN-LIKE 2"/>
    <property type="match status" value="1"/>
</dbReference>
<evidence type="ECO:0000259" key="1">
    <source>
        <dbReference type="Pfam" id="PF10536"/>
    </source>
</evidence>
<sequence>MSTLQSWVNGDSQRCKIESADKAGFRYSRQIPSISLDNPLISALAERWRTETNTFHLMVGEMTITLKDVALLLGLLVEGEPVLGVTYTSCSKVCERFLGKVSESGYMSGGMVKLSWLKEFFCMCPEDASTGDVECHTQSIRSMLILGRSDTMLICFDKAERHLPDRCLRQHGMLQVIPQDVQPGERKIRGVDSGVDLSGKMEAEINELVQPMAQSCGRFILGKRLNPQQIESISRIRDIAHYCLGDQDGVVGNLSRTYQIEYEKRVTKKDRIRRKPIGKCKKDDSMQCYATIKEDQSQLCKLYLEDGEDVDVQQSPGDSKVEPSLLCQVACEGNDVQLAAKMVNDILSAQQCHADLKTDVSEQCQAAGEGDDVKVFPGGRMADEDMKMQLYHADSEICNFVMSLVRVFLKQPKLQRRPFPSHLLEEDIIQHIDE</sequence>
<dbReference type="AlphaFoldDB" id="A0AAP0QY12"/>
<feature type="domain" description="Aminotransferase-like plant mobile" evidence="1">
    <location>
        <begin position="141"/>
        <end position="212"/>
    </location>
</feature>
<dbReference type="Proteomes" id="UP001428341">
    <property type="component" value="Unassembled WGS sequence"/>
</dbReference>
<keyword evidence="3" id="KW-1185">Reference proteome</keyword>
<evidence type="ECO:0000313" key="3">
    <source>
        <dbReference type="Proteomes" id="UP001428341"/>
    </source>
</evidence>
<reference evidence="2 3" key="1">
    <citation type="submission" date="2024-05" db="EMBL/GenBank/DDBJ databases">
        <title>Haplotype-resolved chromosome-level genome assembly of Huyou (Citrus changshanensis).</title>
        <authorList>
            <person name="Miao C."/>
            <person name="Chen W."/>
            <person name="Wu Y."/>
            <person name="Wang L."/>
            <person name="Zhao S."/>
            <person name="Grierson D."/>
            <person name="Xu C."/>
            <person name="Chen K."/>
        </authorList>
    </citation>
    <scope>NUCLEOTIDE SEQUENCE [LARGE SCALE GENOMIC DNA]</scope>
    <source>
        <strain evidence="2">01-14</strain>
        <tissue evidence="2">Leaf</tissue>
    </source>
</reference>
<dbReference type="InterPro" id="IPR044824">
    <property type="entry name" value="MAIN-like"/>
</dbReference>
<feature type="domain" description="Aminotransferase-like plant mobile" evidence="1">
    <location>
        <begin position="24"/>
        <end position="122"/>
    </location>
</feature>
<evidence type="ECO:0000313" key="2">
    <source>
        <dbReference type="EMBL" id="KAK9222883.1"/>
    </source>
</evidence>
<name>A0AAP0QY12_9ROSI</name>
<dbReference type="EMBL" id="JBCGBO010000002">
    <property type="protein sequence ID" value="KAK9222883.1"/>
    <property type="molecule type" value="Genomic_DNA"/>
</dbReference>
<comment type="caution">
    <text evidence="2">The sequence shown here is derived from an EMBL/GenBank/DDBJ whole genome shotgun (WGS) entry which is preliminary data.</text>
</comment>
<dbReference type="InterPro" id="IPR019557">
    <property type="entry name" value="AminoTfrase-like_pln_mobile"/>
</dbReference>
<dbReference type="GO" id="GO:0010073">
    <property type="term" value="P:meristem maintenance"/>
    <property type="evidence" value="ECO:0007669"/>
    <property type="project" value="InterPro"/>
</dbReference>
<dbReference type="Pfam" id="PF10536">
    <property type="entry name" value="PMD"/>
    <property type="match status" value="2"/>
</dbReference>
<protein>
    <recommendedName>
        <fullName evidence="1">Aminotransferase-like plant mobile domain-containing protein</fullName>
    </recommendedName>
</protein>
<gene>
    <name evidence="2" type="ORF">WN944_011323</name>
</gene>
<accession>A0AAP0QY12</accession>